<dbReference type="InterPro" id="IPR018244">
    <property type="entry name" value="Allrgn_V5/Tpx1_CS"/>
</dbReference>
<dbReference type="PRINTS" id="PR00838">
    <property type="entry name" value="V5ALLERGEN"/>
</dbReference>
<protein>
    <recommendedName>
        <fullName evidence="1">SCP domain-containing protein</fullName>
    </recommendedName>
</protein>
<dbReference type="GO" id="GO:0005576">
    <property type="term" value="C:extracellular region"/>
    <property type="evidence" value="ECO:0007669"/>
    <property type="project" value="UniProtKB-SubCell"/>
</dbReference>
<reference evidence="2" key="1">
    <citation type="submission" date="2020-11" db="EMBL/GenBank/DDBJ databases">
        <authorList>
            <person name="Tran Van P."/>
        </authorList>
    </citation>
    <scope>NUCLEOTIDE SEQUENCE</scope>
</reference>
<name>A0A7R8VG89_TIMDO</name>
<dbReference type="PROSITE" id="PS01010">
    <property type="entry name" value="CRISP_2"/>
    <property type="match status" value="1"/>
</dbReference>
<dbReference type="AlphaFoldDB" id="A0A7R8VG89"/>
<evidence type="ECO:0000313" key="2">
    <source>
        <dbReference type="EMBL" id="CAD7197568.1"/>
    </source>
</evidence>
<dbReference type="InterPro" id="IPR014044">
    <property type="entry name" value="CAP_dom"/>
</dbReference>
<dbReference type="InterPro" id="IPR035940">
    <property type="entry name" value="CAP_sf"/>
</dbReference>
<dbReference type="PANTHER" id="PTHR10334">
    <property type="entry name" value="CYSTEINE-RICH SECRETORY PROTEIN-RELATED"/>
    <property type="match status" value="1"/>
</dbReference>
<dbReference type="PROSITE" id="PS01009">
    <property type="entry name" value="CRISP_1"/>
    <property type="match status" value="1"/>
</dbReference>
<feature type="domain" description="SCP" evidence="1">
    <location>
        <begin position="49"/>
        <end position="222"/>
    </location>
</feature>
<accession>A0A7R8VG89</accession>
<proteinExistence type="predicted"/>
<dbReference type="InterPro" id="IPR002413">
    <property type="entry name" value="V5_allergen-like"/>
</dbReference>
<sequence length="311" mass="34384">MSQCLLGYIRDNVETEKSPRYSVAGSSNNCNEGVAAACNTPFYRGFNQTEKDDIVNEHNRLRNIVALGKESRGNPGPQPSAANMNKIVMYFRISGKLGSWDDELAGIAQRWVDQCQIDHDSCRRCERFNVGQNICMSGSTIHHSFDPSSQVKAFYDEVKYFNRTDVNCFNIPEPNSEVVGHYTQVVWADTTLVGCGLIYYPDGVWNIYYMACNYGPAGNIIGDSLYKEGTPCSECAGGCDITYTGLCAHDNRRLQMATLQDVKVSAVYTWGVGKPLKPTQASPSPPLLIHTIVPAYSSPMASLVLTDSWQP</sequence>
<dbReference type="InterPro" id="IPR001283">
    <property type="entry name" value="CRISP-related"/>
</dbReference>
<organism evidence="2">
    <name type="scientific">Timema douglasi</name>
    <name type="common">Walking stick</name>
    <dbReference type="NCBI Taxonomy" id="61478"/>
    <lineage>
        <taxon>Eukaryota</taxon>
        <taxon>Metazoa</taxon>
        <taxon>Ecdysozoa</taxon>
        <taxon>Arthropoda</taxon>
        <taxon>Hexapoda</taxon>
        <taxon>Insecta</taxon>
        <taxon>Pterygota</taxon>
        <taxon>Neoptera</taxon>
        <taxon>Polyneoptera</taxon>
        <taxon>Phasmatodea</taxon>
        <taxon>Timematodea</taxon>
        <taxon>Timematoidea</taxon>
        <taxon>Timematidae</taxon>
        <taxon>Timema</taxon>
    </lineage>
</organism>
<evidence type="ECO:0000259" key="1">
    <source>
        <dbReference type="SMART" id="SM00198"/>
    </source>
</evidence>
<dbReference type="EMBL" id="OA565714">
    <property type="protein sequence ID" value="CAD7197568.1"/>
    <property type="molecule type" value="Genomic_DNA"/>
</dbReference>
<dbReference type="CDD" id="cd05380">
    <property type="entry name" value="CAP_euk"/>
    <property type="match status" value="1"/>
</dbReference>
<dbReference type="PRINTS" id="PR00837">
    <property type="entry name" value="V5TPXLIKE"/>
</dbReference>
<dbReference type="SMART" id="SM00198">
    <property type="entry name" value="SCP"/>
    <property type="match status" value="1"/>
</dbReference>
<dbReference type="Pfam" id="PF00188">
    <property type="entry name" value="CAP"/>
    <property type="match status" value="1"/>
</dbReference>
<dbReference type="Gene3D" id="3.40.33.10">
    <property type="entry name" value="CAP"/>
    <property type="match status" value="1"/>
</dbReference>
<dbReference type="SUPFAM" id="SSF55797">
    <property type="entry name" value="PR-1-like"/>
    <property type="match status" value="1"/>
</dbReference>
<gene>
    <name evidence="2" type="ORF">TDIB3V08_LOCUS3871</name>
</gene>